<dbReference type="InterPro" id="IPR013685">
    <property type="entry name" value="POTRA_FtsQ_type"/>
</dbReference>
<comment type="caution">
    <text evidence="9">The sequence shown here is derived from an EMBL/GenBank/DDBJ whole genome shotgun (WGS) entry which is preliminary data.</text>
</comment>
<dbReference type="EMBL" id="JABWGO010000001">
    <property type="protein sequence ID" value="NUW39866.1"/>
    <property type="molecule type" value="Genomic_DNA"/>
</dbReference>
<evidence type="ECO:0000313" key="9">
    <source>
        <dbReference type="EMBL" id="NUW39866.1"/>
    </source>
</evidence>
<evidence type="ECO:0000256" key="6">
    <source>
        <dbReference type="ARBA" id="ARBA00023136"/>
    </source>
</evidence>
<dbReference type="Pfam" id="PF03799">
    <property type="entry name" value="FtsQ_DivIB_C"/>
    <property type="match status" value="1"/>
</dbReference>
<proteinExistence type="predicted"/>
<evidence type="ECO:0000256" key="1">
    <source>
        <dbReference type="ARBA" id="ARBA00004370"/>
    </source>
</evidence>
<keyword evidence="3" id="KW-0132">Cell division</keyword>
<reference evidence="9 10" key="1">
    <citation type="submission" date="2020-06" db="EMBL/GenBank/DDBJ databases">
        <authorList>
            <person name="Chanama M."/>
        </authorList>
    </citation>
    <scope>NUCLEOTIDE SEQUENCE [LARGE SCALE GENOMIC DNA]</scope>
    <source>
        <strain evidence="9 10">TBRC6557</strain>
    </source>
</reference>
<protein>
    <submittedName>
        <fullName evidence="9">FtsQ-type POTRA domain-containing protein</fullName>
    </submittedName>
</protein>
<sequence>MRARTALLVLLTVGVVGVAAWLVFFSPVLGVRSVEIVGNLTVPEDRVKEKAAVPSQHPLATVDLEGVEARVLTLPQLATAKAERVWPGTLRIRVTERRPVASLPVGGRAALVDAHGVVIEVRDLAPAWLPVLKVDRPAAGDPATMAALKVVQSLPGSLAGKVRQVSATTAEGVSLELTDGRTVFWGGAERGAEKARILARVLGRKADVYDVSSPDVVTLK</sequence>
<name>A0A7Y6IKL7_9ACTN</name>
<evidence type="ECO:0000259" key="8">
    <source>
        <dbReference type="PROSITE" id="PS51779"/>
    </source>
</evidence>
<keyword evidence="2" id="KW-1003">Cell membrane</keyword>
<keyword evidence="5" id="KW-1133">Transmembrane helix</keyword>
<dbReference type="InterPro" id="IPR005548">
    <property type="entry name" value="Cell_div_FtsQ/DivIB_C"/>
</dbReference>
<organism evidence="9 10">
    <name type="scientific">Nonomuraea rhodomycinica</name>
    <dbReference type="NCBI Taxonomy" id="1712872"/>
    <lineage>
        <taxon>Bacteria</taxon>
        <taxon>Bacillati</taxon>
        <taxon>Actinomycetota</taxon>
        <taxon>Actinomycetes</taxon>
        <taxon>Streptosporangiales</taxon>
        <taxon>Streptosporangiaceae</taxon>
        <taxon>Nonomuraea</taxon>
    </lineage>
</organism>
<dbReference type="GO" id="GO:0005886">
    <property type="term" value="C:plasma membrane"/>
    <property type="evidence" value="ECO:0007669"/>
    <property type="project" value="TreeGrafter"/>
</dbReference>
<dbReference type="PANTHER" id="PTHR37820:SF1">
    <property type="entry name" value="CELL DIVISION PROTEIN FTSQ"/>
    <property type="match status" value="1"/>
</dbReference>
<dbReference type="InterPro" id="IPR034746">
    <property type="entry name" value="POTRA"/>
</dbReference>
<keyword evidence="10" id="KW-1185">Reference proteome</keyword>
<evidence type="ECO:0000256" key="3">
    <source>
        <dbReference type="ARBA" id="ARBA00022618"/>
    </source>
</evidence>
<dbReference type="PROSITE" id="PS51779">
    <property type="entry name" value="POTRA"/>
    <property type="match status" value="1"/>
</dbReference>
<dbReference type="RefSeq" id="WP_175599342.1">
    <property type="nucleotide sequence ID" value="NZ_JABWGO010000001.1"/>
</dbReference>
<accession>A0A7Y6IKL7</accession>
<dbReference type="PANTHER" id="PTHR37820">
    <property type="entry name" value="CELL DIVISION PROTEIN DIVIB"/>
    <property type="match status" value="1"/>
</dbReference>
<feature type="domain" description="POTRA" evidence="8">
    <location>
        <begin position="29"/>
        <end position="97"/>
    </location>
</feature>
<evidence type="ECO:0000256" key="5">
    <source>
        <dbReference type="ARBA" id="ARBA00022989"/>
    </source>
</evidence>
<evidence type="ECO:0000256" key="7">
    <source>
        <dbReference type="ARBA" id="ARBA00023306"/>
    </source>
</evidence>
<keyword evidence="4" id="KW-0812">Transmembrane</keyword>
<dbReference type="Pfam" id="PF08478">
    <property type="entry name" value="POTRA_1"/>
    <property type="match status" value="1"/>
</dbReference>
<dbReference type="InterPro" id="IPR050487">
    <property type="entry name" value="FtsQ_DivIB"/>
</dbReference>
<dbReference type="AlphaFoldDB" id="A0A7Y6IKL7"/>
<dbReference type="GO" id="GO:0051301">
    <property type="term" value="P:cell division"/>
    <property type="evidence" value="ECO:0007669"/>
    <property type="project" value="UniProtKB-KW"/>
</dbReference>
<evidence type="ECO:0000256" key="2">
    <source>
        <dbReference type="ARBA" id="ARBA00022475"/>
    </source>
</evidence>
<comment type="subcellular location">
    <subcellularLocation>
        <location evidence="1">Membrane</location>
    </subcellularLocation>
</comment>
<keyword evidence="7" id="KW-0131">Cell cycle</keyword>
<evidence type="ECO:0000313" key="10">
    <source>
        <dbReference type="Proteomes" id="UP000546126"/>
    </source>
</evidence>
<dbReference type="Gene3D" id="3.10.20.310">
    <property type="entry name" value="membrane protein fhac"/>
    <property type="match status" value="1"/>
</dbReference>
<gene>
    <name evidence="9" type="ORF">HT134_06935</name>
</gene>
<evidence type="ECO:0000256" key="4">
    <source>
        <dbReference type="ARBA" id="ARBA00022692"/>
    </source>
</evidence>
<dbReference type="Proteomes" id="UP000546126">
    <property type="component" value="Unassembled WGS sequence"/>
</dbReference>
<keyword evidence="6" id="KW-0472">Membrane</keyword>